<evidence type="ECO:0000256" key="14">
    <source>
        <dbReference type="ARBA" id="ARBA00025228"/>
    </source>
</evidence>
<comment type="catalytic activity">
    <reaction evidence="17">
        <text>alpha-ribazole + adenosylcob(III)inamide-GDP = adenosylcob(III)alamin + GMP + H(+)</text>
        <dbReference type="Rhea" id="RHEA:16049"/>
        <dbReference type="ChEBI" id="CHEBI:10329"/>
        <dbReference type="ChEBI" id="CHEBI:15378"/>
        <dbReference type="ChEBI" id="CHEBI:18408"/>
        <dbReference type="ChEBI" id="CHEBI:58115"/>
        <dbReference type="ChEBI" id="CHEBI:60487"/>
        <dbReference type="EC" id="2.7.8.26"/>
    </reaction>
</comment>
<evidence type="ECO:0000256" key="11">
    <source>
        <dbReference type="ARBA" id="ARBA00022842"/>
    </source>
</evidence>
<keyword evidence="12 19" id="KW-1133">Transmembrane helix</keyword>
<evidence type="ECO:0000256" key="3">
    <source>
        <dbReference type="ARBA" id="ARBA00004663"/>
    </source>
</evidence>
<feature type="transmembrane region" description="Helical" evidence="19">
    <location>
        <begin position="61"/>
        <end position="78"/>
    </location>
</feature>
<reference evidence="20 21" key="1">
    <citation type="submission" date="2018-05" db="EMBL/GenBank/DDBJ databases">
        <title>Micromonospora from Atacama Desert.</title>
        <authorList>
            <person name="Carro L."/>
            <person name="Goodfellow M."/>
            <person name="Klenk H.-P."/>
        </authorList>
    </citation>
    <scope>NUCLEOTIDE SEQUENCE [LARGE SCALE GENOMIC DNA]</scope>
    <source>
        <strain evidence="20 21">LB41</strain>
    </source>
</reference>
<feature type="transmembrane region" description="Helical" evidence="19">
    <location>
        <begin position="31"/>
        <end position="55"/>
    </location>
</feature>
<evidence type="ECO:0000313" key="21">
    <source>
        <dbReference type="Proteomes" id="UP000274694"/>
    </source>
</evidence>
<evidence type="ECO:0000256" key="8">
    <source>
        <dbReference type="ARBA" id="ARBA00022573"/>
    </source>
</evidence>
<dbReference type="RefSeq" id="WP_148097517.1">
    <property type="nucleotide sequence ID" value="NZ_QGTA01000090.1"/>
</dbReference>
<evidence type="ECO:0000256" key="5">
    <source>
        <dbReference type="ARBA" id="ARBA00013200"/>
    </source>
</evidence>
<evidence type="ECO:0000256" key="10">
    <source>
        <dbReference type="ARBA" id="ARBA00022692"/>
    </source>
</evidence>
<evidence type="ECO:0000256" key="1">
    <source>
        <dbReference type="ARBA" id="ARBA00001946"/>
    </source>
</evidence>
<accession>A0ABX9Y9T7</accession>
<keyword evidence="11" id="KW-0460">Magnesium</keyword>
<dbReference type="EMBL" id="QGTA01000090">
    <property type="protein sequence ID" value="RQW97593.1"/>
    <property type="molecule type" value="Genomic_DNA"/>
</dbReference>
<evidence type="ECO:0000256" key="13">
    <source>
        <dbReference type="ARBA" id="ARBA00023136"/>
    </source>
</evidence>
<dbReference type="PANTHER" id="PTHR34148">
    <property type="entry name" value="ADENOSYLCOBINAMIDE-GDP RIBAZOLETRANSFERASE"/>
    <property type="match status" value="1"/>
</dbReference>
<evidence type="ECO:0000313" key="20">
    <source>
        <dbReference type="EMBL" id="RQW97593.1"/>
    </source>
</evidence>
<comment type="function">
    <text evidence="14">Joins adenosylcobinamide-GDP and alpha-ribazole to generate adenosylcobalamin (Ado-cobalamin). Also synthesizes adenosylcobalamin 5'-phosphate from adenosylcobinamide-GDP and alpha-ribazole 5'-phosphate.</text>
</comment>
<comment type="pathway">
    <text evidence="3">Cofactor biosynthesis; adenosylcobalamin biosynthesis; adenosylcobalamin from cob(II)yrinate a,c-diamide: step 7/7.</text>
</comment>
<proteinExistence type="inferred from homology"/>
<protein>
    <recommendedName>
        <fullName evidence="6">Adenosylcobinamide-GDP ribazoletransferase</fullName>
        <ecNumber evidence="5">2.7.8.26</ecNumber>
    </recommendedName>
    <alternativeName>
        <fullName evidence="16">Cobalamin synthase</fullName>
    </alternativeName>
    <alternativeName>
        <fullName evidence="15">Cobalamin-5'-phosphate synthase</fullName>
    </alternativeName>
</protein>
<feature type="transmembrane region" description="Helical" evidence="19">
    <location>
        <begin position="115"/>
        <end position="134"/>
    </location>
</feature>
<sequence length="171" mass="16811">MPTEARLADGIRLALTTFTTAPVRAGRVDRAAAGTAMALAPLVGALLGAVLGGALLLTGALAPPLVAAVVTVGLGALLTRGLHLDGLADTVDALGSYRRGPAALEIMKQPDVGPFGVVALVVVLLLQSAVLAELAGRDALTAFAAVVAATAAGRLAVGLACRRGVPAARPA</sequence>
<evidence type="ECO:0000256" key="16">
    <source>
        <dbReference type="ARBA" id="ARBA00032853"/>
    </source>
</evidence>
<gene>
    <name evidence="20" type="ORF">DLJ60_02575</name>
</gene>
<dbReference type="InterPro" id="IPR003805">
    <property type="entry name" value="CobS"/>
</dbReference>
<organism evidence="20 21">
    <name type="scientific">Micromonospora chalcea</name>
    <dbReference type="NCBI Taxonomy" id="1874"/>
    <lineage>
        <taxon>Bacteria</taxon>
        <taxon>Bacillati</taxon>
        <taxon>Actinomycetota</taxon>
        <taxon>Actinomycetes</taxon>
        <taxon>Micromonosporales</taxon>
        <taxon>Micromonosporaceae</taxon>
        <taxon>Micromonospora</taxon>
    </lineage>
</organism>
<evidence type="ECO:0000256" key="15">
    <source>
        <dbReference type="ARBA" id="ARBA00032605"/>
    </source>
</evidence>
<evidence type="ECO:0000256" key="4">
    <source>
        <dbReference type="ARBA" id="ARBA00010561"/>
    </source>
</evidence>
<feature type="transmembrane region" description="Helical" evidence="19">
    <location>
        <begin position="140"/>
        <end position="161"/>
    </location>
</feature>
<evidence type="ECO:0000256" key="6">
    <source>
        <dbReference type="ARBA" id="ARBA00015850"/>
    </source>
</evidence>
<keyword evidence="7" id="KW-1003">Cell membrane</keyword>
<comment type="cofactor">
    <cofactor evidence="1">
        <name>Mg(2+)</name>
        <dbReference type="ChEBI" id="CHEBI:18420"/>
    </cofactor>
</comment>
<comment type="caution">
    <text evidence="20">The sequence shown here is derived from an EMBL/GenBank/DDBJ whole genome shotgun (WGS) entry which is preliminary data.</text>
</comment>
<dbReference type="PANTHER" id="PTHR34148:SF1">
    <property type="entry name" value="ADENOSYLCOBINAMIDE-GDP RIBAZOLETRANSFERASE"/>
    <property type="match status" value="1"/>
</dbReference>
<evidence type="ECO:0000256" key="9">
    <source>
        <dbReference type="ARBA" id="ARBA00022679"/>
    </source>
</evidence>
<keyword evidence="21" id="KW-1185">Reference proteome</keyword>
<evidence type="ECO:0000256" key="18">
    <source>
        <dbReference type="ARBA" id="ARBA00049504"/>
    </source>
</evidence>
<evidence type="ECO:0000256" key="17">
    <source>
        <dbReference type="ARBA" id="ARBA00048623"/>
    </source>
</evidence>
<dbReference type="Proteomes" id="UP000274694">
    <property type="component" value="Unassembled WGS sequence"/>
</dbReference>
<keyword evidence="10 19" id="KW-0812">Transmembrane</keyword>
<feature type="non-terminal residue" evidence="20">
    <location>
        <position position="171"/>
    </location>
</feature>
<dbReference type="Pfam" id="PF02654">
    <property type="entry name" value="CobS"/>
    <property type="match status" value="1"/>
</dbReference>
<comment type="subcellular location">
    <subcellularLocation>
        <location evidence="2">Cell membrane</location>
        <topology evidence="2">Multi-pass membrane protein</topology>
    </subcellularLocation>
</comment>
<evidence type="ECO:0000256" key="12">
    <source>
        <dbReference type="ARBA" id="ARBA00022989"/>
    </source>
</evidence>
<evidence type="ECO:0000256" key="19">
    <source>
        <dbReference type="SAM" id="Phobius"/>
    </source>
</evidence>
<comment type="similarity">
    <text evidence="4">Belongs to the CobS family.</text>
</comment>
<keyword evidence="9" id="KW-0808">Transferase</keyword>
<evidence type="ECO:0000256" key="7">
    <source>
        <dbReference type="ARBA" id="ARBA00022475"/>
    </source>
</evidence>
<name>A0ABX9Y9T7_MICCH</name>
<dbReference type="HAMAP" id="MF_00719">
    <property type="entry name" value="CobS"/>
    <property type="match status" value="1"/>
</dbReference>
<comment type="catalytic activity">
    <reaction evidence="18">
        <text>alpha-ribazole 5'-phosphate + adenosylcob(III)inamide-GDP = adenosylcob(III)alamin 5'-phosphate + GMP + H(+)</text>
        <dbReference type="Rhea" id="RHEA:23560"/>
        <dbReference type="ChEBI" id="CHEBI:15378"/>
        <dbReference type="ChEBI" id="CHEBI:57918"/>
        <dbReference type="ChEBI" id="CHEBI:58115"/>
        <dbReference type="ChEBI" id="CHEBI:60487"/>
        <dbReference type="ChEBI" id="CHEBI:60493"/>
        <dbReference type="EC" id="2.7.8.26"/>
    </reaction>
</comment>
<dbReference type="EC" id="2.7.8.26" evidence="5"/>
<evidence type="ECO:0000256" key="2">
    <source>
        <dbReference type="ARBA" id="ARBA00004651"/>
    </source>
</evidence>
<keyword evidence="13 19" id="KW-0472">Membrane</keyword>
<keyword evidence="8" id="KW-0169">Cobalamin biosynthesis</keyword>